<dbReference type="InParanoid" id="A0A0R0JFM0"/>
<dbReference type="EnsemblPlants" id="KRH50580">
    <property type="protein sequence ID" value="KRH50580"/>
    <property type="gene ID" value="GLYMA_07G229900"/>
</dbReference>
<dbReference type="AlphaFoldDB" id="A0A0R0JFM0"/>
<dbReference type="Gramene" id="KRH50580">
    <property type="protein sequence ID" value="KRH50580"/>
    <property type="gene ID" value="GLYMA_07G229900"/>
</dbReference>
<reference evidence="4" key="2">
    <citation type="submission" date="2018-02" db="UniProtKB">
        <authorList>
            <consortium name="EnsemblPlants"/>
        </authorList>
    </citation>
    <scope>IDENTIFICATION</scope>
    <source>
        <strain evidence="4">Williams 82</strain>
    </source>
</reference>
<keyword evidence="1" id="KW-0175">Coiled coil</keyword>
<reference evidence="3" key="3">
    <citation type="submission" date="2018-07" db="EMBL/GenBank/DDBJ databases">
        <title>WGS assembly of Glycine max.</title>
        <authorList>
            <person name="Schmutz J."/>
            <person name="Cannon S."/>
            <person name="Schlueter J."/>
            <person name="Ma J."/>
            <person name="Mitros T."/>
            <person name="Nelson W."/>
            <person name="Hyten D."/>
            <person name="Song Q."/>
            <person name="Thelen J."/>
            <person name="Cheng J."/>
            <person name="Xu D."/>
            <person name="Hellsten U."/>
            <person name="May G."/>
            <person name="Yu Y."/>
            <person name="Sakurai T."/>
            <person name="Umezawa T."/>
            <person name="Bhattacharyya M."/>
            <person name="Sandhu D."/>
            <person name="Valliyodan B."/>
            <person name="Lindquist E."/>
            <person name="Peto M."/>
            <person name="Grant D."/>
            <person name="Shu S."/>
            <person name="Goodstein D."/>
            <person name="Barry K."/>
            <person name="Futrell-Griggs M."/>
            <person name="Abernathy B."/>
            <person name="Du J."/>
            <person name="Tian Z."/>
            <person name="Zhu L."/>
            <person name="Gill N."/>
            <person name="Joshi T."/>
            <person name="Libault M."/>
            <person name="Sethuraman A."/>
            <person name="Zhang X."/>
            <person name="Shinozaki K."/>
            <person name="Nguyen H."/>
            <person name="Wing R."/>
            <person name="Cregan P."/>
            <person name="Specht J."/>
            <person name="Grimwood J."/>
            <person name="Rokhsar D."/>
            <person name="Stacey G."/>
            <person name="Shoemaker R."/>
            <person name="Jackson S."/>
        </authorList>
    </citation>
    <scope>NUCLEOTIDE SEQUENCE</scope>
    <source>
        <tissue evidence="3">Callus</tissue>
    </source>
</reference>
<name>A0A0R0JFM0_SOYBN</name>
<organism evidence="3">
    <name type="scientific">Glycine max</name>
    <name type="common">Soybean</name>
    <name type="synonym">Glycine hispida</name>
    <dbReference type="NCBI Taxonomy" id="3847"/>
    <lineage>
        <taxon>Eukaryota</taxon>
        <taxon>Viridiplantae</taxon>
        <taxon>Streptophyta</taxon>
        <taxon>Embryophyta</taxon>
        <taxon>Tracheophyta</taxon>
        <taxon>Spermatophyta</taxon>
        <taxon>Magnoliopsida</taxon>
        <taxon>eudicotyledons</taxon>
        <taxon>Gunneridae</taxon>
        <taxon>Pentapetalae</taxon>
        <taxon>rosids</taxon>
        <taxon>fabids</taxon>
        <taxon>Fabales</taxon>
        <taxon>Fabaceae</taxon>
        <taxon>Papilionoideae</taxon>
        <taxon>50 kb inversion clade</taxon>
        <taxon>NPAAA clade</taxon>
        <taxon>indigoferoid/millettioid clade</taxon>
        <taxon>Phaseoleae</taxon>
        <taxon>Glycine</taxon>
        <taxon>Glycine subgen. Soja</taxon>
    </lineage>
</organism>
<dbReference type="GO" id="GO:0003676">
    <property type="term" value="F:nucleic acid binding"/>
    <property type="evidence" value="ECO:0007669"/>
    <property type="project" value="InterPro"/>
</dbReference>
<dbReference type="PANTHER" id="PTHR34676:SF27">
    <property type="entry name" value="ASPARTYL-TRNA SYNTHETASE"/>
    <property type="match status" value="1"/>
</dbReference>
<evidence type="ECO:0000313" key="5">
    <source>
        <dbReference type="Proteomes" id="UP000008827"/>
    </source>
</evidence>
<proteinExistence type="predicted"/>
<dbReference type="PANTHER" id="PTHR34676">
    <property type="entry name" value="DUF4219 DOMAIN-CONTAINING PROTEIN-RELATED"/>
    <property type="match status" value="1"/>
</dbReference>
<evidence type="ECO:0008006" key="6">
    <source>
        <dbReference type="Google" id="ProtNLM"/>
    </source>
</evidence>
<dbReference type="Proteomes" id="UP000008827">
    <property type="component" value="Chromosome 7"/>
</dbReference>
<keyword evidence="5" id="KW-1185">Reference proteome</keyword>
<protein>
    <recommendedName>
        <fullName evidence="6">CCHC-type domain-containing protein</fullName>
    </recommendedName>
</protein>
<dbReference type="InterPro" id="IPR036875">
    <property type="entry name" value="Znf_CCHC_sf"/>
</dbReference>
<dbReference type="SMR" id="A0A0R0JFM0"/>
<dbReference type="OMA" id="NARAINM"/>
<accession>A0A0R0JFM0</accession>
<feature type="coiled-coil region" evidence="1">
    <location>
        <begin position="229"/>
        <end position="263"/>
    </location>
</feature>
<dbReference type="GO" id="GO:0008270">
    <property type="term" value="F:zinc ion binding"/>
    <property type="evidence" value="ECO:0007669"/>
    <property type="project" value="InterPro"/>
</dbReference>
<evidence type="ECO:0000256" key="2">
    <source>
        <dbReference type="SAM" id="MobiDB-lite"/>
    </source>
</evidence>
<evidence type="ECO:0000256" key="1">
    <source>
        <dbReference type="SAM" id="Coils"/>
    </source>
</evidence>
<dbReference type="EMBL" id="CM000840">
    <property type="protein sequence ID" value="KRH50580.1"/>
    <property type="molecule type" value="Genomic_DNA"/>
</dbReference>
<dbReference type="SUPFAM" id="SSF57756">
    <property type="entry name" value="Retrovirus zinc finger-like domains"/>
    <property type="match status" value="1"/>
</dbReference>
<gene>
    <name evidence="3" type="ORF">GLYMA_07G229900</name>
</gene>
<evidence type="ECO:0000313" key="4">
    <source>
        <dbReference type="EnsemblPlants" id="KRH50580"/>
    </source>
</evidence>
<evidence type="ECO:0000313" key="3">
    <source>
        <dbReference type="EMBL" id="KRH50580.1"/>
    </source>
</evidence>
<dbReference type="Pfam" id="PF14223">
    <property type="entry name" value="Retrotran_gag_2"/>
    <property type="match status" value="1"/>
</dbReference>
<reference evidence="3 4" key="1">
    <citation type="journal article" date="2010" name="Nature">
        <title>Genome sequence of the palaeopolyploid soybean.</title>
        <authorList>
            <person name="Schmutz J."/>
            <person name="Cannon S.B."/>
            <person name="Schlueter J."/>
            <person name="Ma J."/>
            <person name="Mitros T."/>
            <person name="Nelson W."/>
            <person name="Hyten D.L."/>
            <person name="Song Q."/>
            <person name="Thelen J.J."/>
            <person name="Cheng J."/>
            <person name="Xu D."/>
            <person name="Hellsten U."/>
            <person name="May G.D."/>
            <person name="Yu Y."/>
            <person name="Sakurai T."/>
            <person name="Umezawa T."/>
            <person name="Bhattacharyya M.K."/>
            <person name="Sandhu D."/>
            <person name="Valliyodan B."/>
            <person name="Lindquist E."/>
            <person name="Peto M."/>
            <person name="Grant D."/>
            <person name="Shu S."/>
            <person name="Goodstein D."/>
            <person name="Barry K."/>
            <person name="Futrell-Griggs M."/>
            <person name="Abernathy B."/>
            <person name="Du J."/>
            <person name="Tian Z."/>
            <person name="Zhu L."/>
            <person name="Gill N."/>
            <person name="Joshi T."/>
            <person name="Libault M."/>
            <person name="Sethuraman A."/>
            <person name="Zhang X.-C."/>
            <person name="Shinozaki K."/>
            <person name="Nguyen H.T."/>
            <person name="Wing R.A."/>
            <person name="Cregan P."/>
            <person name="Specht J."/>
            <person name="Grimwood J."/>
            <person name="Rokhsar D."/>
            <person name="Stacey G."/>
            <person name="Shoemaker R.C."/>
            <person name="Jackson S.A."/>
        </authorList>
    </citation>
    <scope>NUCLEOTIDE SEQUENCE</scope>
    <source>
        <strain evidence="4">cv. Williams 82</strain>
        <tissue evidence="3">Callus</tissue>
    </source>
</reference>
<sequence length="329" mass="39070">MEKGYSINNPPLFKGVKYDYWKERMIAHFEFLLNSKAQNALLCALSEEEYTKLHSYKSAKQMWHTLVLTYEGLPQVKYNKLSLLTHKYELFTMEEGQDIQIWMKIRNMWKKRNELDWKGSKKPYRERKDKDKSSIICYKCKKSRHFKSKCPNLDKIDHKKRYFKPKDKKEEEEKANLCLMANTTTEGSESDEETNNSSKISTQPCGDFESLKLKTTKLHLENEEICKEKYSLLEDLQKLNNHLEGLQNEYATLSKLHDCLNEEMYVVTLQQDIGFLRQTLSKFVGSTKKLNKMLRYRKCPTEKSRNGYKGKKGKENFIRLILVNYQIKM</sequence>
<feature type="region of interest" description="Disordered" evidence="2">
    <location>
        <begin position="181"/>
        <end position="202"/>
    </location>
</feature>